<evidence type="ECO:0000313" key="2">
    <source>
        <dbReference type="Proteomes" id="UP000469452"/>
    </source>
</evidence>
<comment type="caution">
    <text evidence="1">The sequence shown here is derived from an EMBL/GenBank/DDBJ whole genome shotgun (WGS) entry which is preliminary data.</text>
</comment>
<gene>
    <name evidence="1" type="ORF">AaE_013631</name>
</gene>
<evidence type="ECO:0000313" key="1">
    <source>
        <dbReference type="EMBL" id="KAF0707379.1"/>
    </source>
</evidence>
<dbReference type="AlphaFoldDB" id="A0A6A4ZAK0"/>
<dbReference type="Gene3D" id="3.90.550.10">
    <property type="entry name" value="Spore Coat Polysaccharide Biosynthesis Protein SpsA, Chain A"/>
    <property type="match status" value="1"/>
</dbReference>
<dbReference type="PANTHER" id="PTHR16231:SF4">
    <property type="entry name" value="COMM DOMAIN-CONTAINING PROTEIN 4"/>
    <property type="match status" value="1"/>
</dbReference>
<name>A0A6A4ZAK0_APHAT</name>
<dbReference type="EMBL" id="VJMI01019433">
    <property type="protein sequence ID" value="KAF0707379.1"/>
    <property type="molecule type" value="Genomic_DNA"/>
</dbReference>
<dbReference type="SUPFAM" id="SSF53448">
    <property type="entry name" value="Nucleotide-diphospho-sugar transferases"/>
    <property type="match status" value="1"/>
</dbReference>
<dbReference type="InterPro" id="IPR029044">
    <property type="entry name" value="Nucleotide-diphossugar_trans"/>
</dbReference>
<reference evidence="1 2" key="1">
    <citation type="submission" date="2019-06" db="EMBL/GenBank/DDBJ databases">
        <title>Genomics analysis of Aphanomyces spp. identifies a new class of oomycete effector associated with host adaptation.</title>
        <authorList>
            <person name="Gaulin E."/>
        </authorList>
    </citation>
    <scope>NUCLEOTIDE SEQUENCE [LARGE SCALE GENOMIC DNA]</scope>
    <source>
        <strain evidence="1 2">E</strain>
    </source>
</reference>
<accession>A0A6A4ZAK0</accession>
<organism evidence="1 2">
    <name type="scientific">Aphanomyces astaci</name>
    <name type="common">Crayfish plague agent</name>
    <dbReference type="NCBI Taxonomy" id="112090"/>
    <lineage>
        <taxon>Eukaryota</taxon>
        <taxon>Sar</taxon>
        <taxon>Stramenopiles</taxon>
        <taxon>Oomycota</taxon>
        <taxon>Saprolegniomycetes</taxon>
        <taxon>Saprolegniales</taxon>
        <taxon>Verrucalvaceae</taxon>
        <taxon>Aphanomyces</taxon>
    </lineage>
</organism>
<proteinExistence type="predicted"/>
<dbReference type="Pfam" id="PF21672">
    <property type="entry name" value="COMM_HN"/>
    <property type="match status" value="1"/>
</dbReference>
<sequence length="375" mass="42262">MKFRFCGDLEPPAWLLAEIPCIAQSVQNGVDLDIVTSAIVSAIVKAASYDEVLDHLVAAVGEVDAKAILVSIKWILVHAAKYNVQEGVLLSEVQQLGLPSGVARTLTSVFHLHQQTLRRHLQLHNHLAPASSAVPCKWELSYTLATEAATELAAPSIQLTLGQPEKTIAFDLDVHTFRVLRQELHAARALMASSASHLRVFEERGYDKVIYLDSDAWVQRNLDHLFHLGDAILWAPHAYYISQQYAFGSTLLVFSPSNDVVAALAAALETPPRPNYFDMDVLNDLFRLDCGYLPNHYVVLSYTLNDDVTWSFKTKENRMANTYVYHYSPGLEVGKPWQTPRSILNDKDQAYEPLFYDLFARYWQQEDTLCASWLR</sequence>
<dbReference type="Proteomes" id="UP000469452">
    <property type="component" value="Unassembled WGS sequence"/>
</dbReference>
<protein>
    <submittedName>
        <fullName evidence="1">Uncharacterized protein</fullName>
    </submittedName>
</protein>
<dbReference type="VEuPathDB" id="FungiDB:H257_07042"/>
<dbReference type="PANTHER" id="PTHR16231">
    <property type="entry name" value="COMM DOMAIN-CONTAINING PROTEIN 4-8 FAMILY MEMBER"/>
    <property type="match status" value="1"/>
</dbReference>
<dbReference type="InterPro" id="IPR047155">
    <property type="entry name" value="COMMD4/6/7/8"/>
</dbReference>